<dbReference type="InterPro" id="IPR001173">
    <property type="entry name" value="Glyco_trans_2-like"/>
</dbReference>
<dbReference type="Pfam" id="PF00535">
    <property type="entry name" value="Glycos_transf_2"/>
    <property type="match status" value="1"/>
</dbReference>
<keyword evidence="3" id="KW-1185">Reference proteome</keyword>
<evidence type="ECO:0000313" key="2">
    <source>
        <dbReference type="EMBL" id="NKX55360.1"/>
    </source>
</evidence>
<protein>
    <submittedName>
        <fullName evidence="2">Glycosyltransferase family 2 protein</fullName>
    </submittedName>
</protein>
<dbReference type="RefSeq" id="WP_168486807.1">
    <property type="nucleotide sequence ID" value="NZ_JAAZSQ010000011.1"/>
</dbReference>
<evidence type="ECO:0000259" key="1">
    <source>
        <dbReference type="Pfam" id="PF00535"/>
    </source>
</evidence>
<dbReference type="EMBL" id="JAAZSQ010000011">
    <property type="protein sequence ID" value="NKX55360.1"/>
    <property type="molecule type" value="Genomic_DNA"/>
</dbReference>
<gene>
    <name evidence="2" type="ORF">HGG74_12580</name>
</gene>
<evidence type="ECO:0000313" key="3">
    <source>
        <dbReference type="Proteomes" id="UP000544090"/>
    </source>
</evidence>
<organism evidence="2 3">
    <name type="scientific">Arthrobacter mobilis</name>
    <dbReference type="NCBI Taxonomy" id="2724944"/>
    <lineage>
        <taxon>Bacteria</taxon>
        <taxon>Bacillati</taxon>
        <taxon>Actinomycetota</taxon>
        <taxon>Actinomycetes</taxon>
        <taxon>Micrococcales</taxon>
        <taxon>Micrococcaceae</taxon>
        <taxon>Arthrobacter</taxon>
    </lineage>
</organism>
<sequence>MDLTNTLAGSYDFSLPQLATALKLGPKAYEWALEDLADPARIDRGSGTQQLWHDNFVLAAQSLAQARRWLPLLSLSGKAHRVHLVLRDHPAAGPESGPPTVAQLRSGLMVAGSAAPAGYVAVTVSAGNWVDVHRAVAAALTHFQVGRPGSVVRGLRIGLTDPVHAAWAAGDPLARSLTPDMLEPEEHDIFPVDVLVAATAPEITSVRRPARIILPESGLADVDGWSTALPPVDVRSVSPRGFEPYPGSGIVQAVPAPDGGVAFDGVHGTAVLAPGEPVGAHTVAALRPHSYVDIAGLLSASDQRSASVVISNLAVAGIPMLAGPGSRALQLLGPDLAAAVTDFDAQDTPLRRESKSIDMRRLALDLFEPAARWARWVPNLAQPEPATVSVLLATRRADRVREAVRQIDRQSWPAVEIVLVLHGIELPDGELDRLRAECSRDLVVRTAGAEQVLGQVLNIGVAAASGELLAKMDDDDWYGRNHLRDLVQARRYSGADLVGSQVEFVYLEDLDILTRRPAEGERYCHHVAGGTMLISRQDLADLGGWRPVHRAVDRCLLQAVEAAGGSIYRGHGQNYVMHRYGDAPGHGGHTWAPEMETFLQNSSEQWDGFVLPPQIDAADISYRPPGRSRRLRSIFSAAEPELQTSFPARGEHS</sequence>
<accession>A0A7X6K560</accession>
<dbReference type="GO" id="GO:0016740">
    <property type="term" value="F:transferase activity"/>
    <property type="evidence" value="ECO:0007669"/>
    <property type="project" value="UniProtKB-KW"/>
</dbReference>
<proteinExistence type="predicted"/>
<feature type="domain" description="Glycosyltransferase 2-like" evidence="1">
    <location>
        <begin position="395"/>
        <end position="510"/>
    </location>
</feature>
<name>A0A7X6K560_9MICC</name>
<keyword evidence="2" id="KW-0808">Transferase</keyword>
<comment type="caution">
    <text evidence="2">The sequence shown here is derived from an EMBL/GenBank/DDBJ whole genome shotgun (WGS) entry which is preliminary data.</text>
</comment>
<dbReference type="AlphaFoldDB" id="A0A7X6K560"/>
<dbReference type="CDD" id="cd00761">
    <property type="entry name" value="Glyco_tranf_GTA_type"/>
    <property type="match status" value="1"/>
</dbReference>
<dbReference type="Gene3D" id="3.90.550.10">
    <property type="entry name" value="Spore Coat Polysaccharide Biosynthesis Protein SpsA, Chain A"/>
    <property type="match status" value="1"/>
</dbReference>
<dbReference type="SUPFAM" id="SSF53448">
    <property type="entry name" value="Nucleotide-diphospho-sugar transferases"/>
    <property type="match status" value="1"/>
</dbReference>
<dbReference type="InterPro" id="IPR029044">
    <property type="entry name" value="Nucleotide-diphossugar_trans"/>
</dbReference>
<dbReference type="Proteomes" id="UP000544090">
    <property type="component" value="Unassembled WGS sequence"/>
</dbReference>
<reference evidence="2 3" key="1">
    <citation type="submission" date="2020-04" db="EMBL/GenBank/DDBJ databases">
        <title>Arthrobacter sp. nov.</title>
        <authorList>
            <person name="Liu S."/>
        </authorList>
    </citation>
    <scope>NUCLEOTIDE SEQUENCE [LARGE SCALE GENOMIC DNA]</scope>
    <source>
        <strain evidence="2 3">E918</strain>
    </source>
</reference>